<dbReference type="GeneID" id="28742019"/>
<keyword evidence="3 10" id="KW-0732">Signal</keyword>
<keyword evidence="7" id="KW-0325">Glycoprotein</keyword>
<keyword evidence="4 9" id="KW-0378">Hydrolase</keyword>
<accession>A0A0N1HCH0</accession>
<evidence type="ECO:0000259" key="11">
    <source>
        <dbReference type="PROSITE" id="PS51210"/>
    </source>
</evidence>
<dbReference type="EC" id="3.1.1.5" evidence="2 10"/>
<keyword evidence="6 9" id="KW-0443">Lipid metabolism</keyword>
<evidence type="ECO:0000256" key="7">
    <source>
        <dbReference type="ARBA" id="ARBA00023180"/>
    </source>
</evidence>
<feature type="chain" id="PRO_5005732933" description="Lysophospholipase" evidence="10">
    <location>
        <begin position="20"/>
        <end position="569"/>
    </location>
</feature>
<dbReference type="PROSITE" id="PS51210">
    <property type="entry name" value="PLA2C"/>
    <property type="match status" value="1"/>
</dbReference>
<evidence type="ECO:0000256" key="2">
    <source>
        <dbReference type="ARBA" id="ARBA00013274"/>
    </source>
</evidence>
<organism evidence="12 13">
    <name type="scientific">Cyphellophora attinorum</name>
    <dbReference type="NCBI Taxonomy" id="1664694"/>
    <lineage>
        <taxon>Eukaryota</taxon>
        <taxon>Fungi</taxon>
        <taxon>Dikarya</taxon>
        <taxon>Ascomycota</taxon>
        <taxon>Pezizomycotina</taxon>
        <taxon>Eurotiomycetes</taxon>
        <taxon>Chaetothyriomycetidae</taxon>
        <taxon>Chaetothyriales</taxon>
        <taxon>Cyphellophoraceae</taxon>
        <taxon>Cyphellophora</taxon>
    </lineage>
</organism>
<dbReference type="InterPro" id="IPR002642">
    <property type="entry name" value="LysoPLipase_cat_dom"/>
</dbReference>
<evidence type="ECO:0000256" key="3">
    <source>
        <dbReference type="ARBA" id="ARBA00022729"/>
    </source>
</evidence>
<name>A0A0N1HCH0_9EURO</name>
<dbReference type="GO" id="GO:0005829">
    <property type="term" value="C:cytosol"/>
    <property type="evidence" value="ECO:0007669"/>
    <property type="project" value="TreeGrafter"/>
</dbReference>
<evidence type="ECO:0000256" key="10">
    <source>
        <dbReference type="RuleBase" id="RU362103"/>
    </source>
</evidence>
<keyword evidence="5 9" id="KW-0442">Lipid degradation</keyword>
<dbReference type="GO" id="GO:0004623">
    <property type="term" value="F:phospholipase A2 activity"/>
    <property type="evidence" value="ECO:0007669"/>
    <property type="project" value="TreeGrafter"/>
</dbReference>
<dbReference type="AlphaFoldDB" id="A0A0N1HCH0"/>
<dbReference type="Gene3D" id="3.40.1090.10">
    <property type="entry name" value="Cytosolic phospholipase A2 catalytic domain"/>
    <property type="match status" value="1"/>
</dbReference>
<feature type="domain" description="PLA2c" evidence="11">
    <location>
        <begin position="35"/>
        <end position="569"/>
    </location>
</feature>
<evidence type="ECO:0000313" key="12">
    <source>
        <dbReference type="EMBL" id="KPI42392.1"/>
    </source>
</evidence>
<dbReference type="GO" id="GO:0004622">
    <property type="term" value="F:phosphatidylcholine lysophospholipase activity"/>
    <property type="evidence" value="ECO:0007669"/>
    <property type="project" value="UniProtKB-EC"/>
</dbReference>
<dbReference type="EMBL" id="LFJN01000007">
    <property type="protein sequence ID" value="KPI42392.1"/>
    <property type="molecule type" value="Genomic_DNA"/>
</dbReference>
<evidence type="ECO:0000256" key="1">
    <source>
        <dbReference type="ARBA" id="ARBA00008780"/>
    </source>
</evidence>
<evidence type="ECO:0000256" key="8">
    <source>
        <dbReference type="ARBA" id="ARBA00049531"/>
    </source>
</evidence>
<evidence type="ECO:0000256" key="6">
    <source>
        <dbReference type="ARBA" id="ARBA00023098"/>
    </source>
</evidence>
<evidence type="ECO:0000256" key="9">
    <source>
        <dbReference type="PROSITE-ProRule" id="PRU00555"/>
    </source>
</evidence>
<comment type="caution">
    <text evidence="12">The sequence shown here is derived from an EMBL/GenBank/DDBJ whole genome shotgun (WGS) entry which is preliminary data.</text>
</comment>
<dbReference type="GO" id="GO:0005783">
    <property type="term" value="C:endoplasmic reticulum"/>
    <property type="evidence" value="ECO:0007669"/>
    <property type="project" value="TreeGrafter"/>
</dbReference>
<dbReference type="GO" id="GO:0046475">
    <property type="term" value="P:glycerophospholipid catabolic process"/>
    <property type="evidence" value="ECO:0007669"/>
    <property type="project" value="TreeGrafter"/>
</dbReference>
<comment type="catalytic activity">
    <reaction evidence="8 10">
        <text>a 1-acyl-sn-glycero-3-phosphocholine + H2O = sn-glycerol 3-phosphocholine + a fatty acid + H(+)</text>
        <dbReference type="Rhea" id="RHEA:15177"/>
        <dbReference type="ChEBI" id="CHEBI:15377"/>
        <dbReference type="ChEBI" id="CHEBI:15378"/>
        <dbReference type="ChEBI" id="CHEBI:16870"/>
        <dbReference type="ChEBI" id="CHEBI:28868"/>
        <dbReference type="ChEBI" id="CHEBI:58168"/>
        <dbReference type="EC" id="3.1.1.5"/>
    </reaction>
</comment>
<dbReference type="RefSeq" id="XP_018002355.1">
    <property type="nucleotide sequence ID" value="XM_018150139.1"/>
</dbReference>
<dbReference type="VEuPathDB" id="FungiDB:AB675_9591"/>
<sequence>MTYSFTSVALLCCAALTVAVPARRASSAYAPVGAPCPAQQLVRQADGVSSAESDWVANRYGKTSEALATWLQNIDSGFEISSGHWRDWHGKRQWSDHGSHGQAPIIGLTSSGGGYRAQLSGAGVVKAFDGREANTTKVSGLYQALTYHAGLSGGSWLLSSIVGNNYPTISFLQTTLWETALQESLLVPAILVSEAARPIYGQVVDQIQAKVADGYQSSIVDPWGRLLSYGLLLGTAGGVQDTMSGISALPNFTSFNGPYPIITALGSDLNIDGTCIPQVNATQYEFHPYEFGSWDQGVDAFVVTEYLGTRFSGGVPVGNCITHYDQLGYVLGTSSNVFAAVCSAIPANMTAAATAVSLAENLAYLANPGAQGISEDQIFGLWPNPFQGYGPSSHVAAQKTLDLVDGGVGVGFQGNPIWPFLHRDQVDVLIVNENSADTVGNYPNGSEIYNTYLAAKAAGLSRMPEIPTADVFVAHGLNKKPTFFGCNSADTLTIIDIPNVNYTFNSGEPTAKIQYFKNETEAMISNGVLIGNYGGKEDWPLCLACGIMKKSGGSLPSGCEACFAEYCYN</sequence>
<dbReference type="Proteomes" id="UP000038010">
    <property type="component" value="Unassembled WGS sequence"/>
</dbReference>
<proteinExistence type="inferred from homology"/>
<dbReference type="STRING" id="1664694.A0A0N1HCH0"/>
<dbReference type="SUPFAM" id="SSF52151">
    <property type="entry name" value="FabD/lysophospholipase-like"/>
    <property type="match status" value="1"/>
</dbReference>
<dbReference type="OrthoDB" id="4084751at2759"/>
<keyword evidence="13" id="KW-1185">Reference proteome</keyword>
<dbReference type="SMART" id="SM00022">
    <property type="entry name" value="PLAc"/>
    <property type="match status" value="1"/>
</dbReference>
<evidence type="ECO:0000256" key="5">
    <source>
        <dbReference type="ARBA" id="ARBA00022963"/>
    </source>
</evidence>
<protein>
    <recommendedName>
        <fullName evidence="2 10">Lysophospholipase</fullName>
        <ecNumber evidence="2 10">3.1.1.5</ecNumber>
    </recommendedName>
</protein>
<comment type="similarity">
    <text evidence="1 10">Belongs to the lysophospholipase family.</text>
</comment>
<dbReference type="PANTHER" id="PTHR10728:SF33">
    <property type="entry name" value="LYSOPHOSPHOLIPASE 1-RELATED"/>
    <property type="match status" value="1"/>
</dbReference>
<dbReference type="PANTHER" id="PTHR10728">
    <property type="entry name" value="CYTOSOLIC PHOSPHOLIPASE A2"/>
    <property type="match status" value="1"/>
</dbReference>
<feature type="signal peptide" evidence="10">
    <location>
        <begin position="1"/>
        <end position="19"/>
    </location>
</feature>
<dbReference type="Pfam" id="PF01735">
    <property type="entry name" value="PLA2_B"/>
    <property type="match status" value="1"/>
</dbReference>
<evidence type="ECO:0000313" key="13">
    <source>
        <dbReference type="Proteomes" id="UP000038010"/>
    </source>
</evidence>
<dbReference type="InterPro" id="IPR016035">
    <property type="entry name" value="Acyl_Trfase/lysoPLipase"/>
</dbReference>
<gene>
    <name evidence="12" type="ORF">AB675_9591</name>
</gene>
<reference evidence="12 13" key="1">
    <citation type="submission" date="2015-06" db="EMBL/GenBank/DDBJ databases">
        <title>Draft genome of the ant-associated black yeast Phialophora attae CBS 131958.</title>
        <authorList>
            <person name="Moreno L.F."/>
            <person name="Stielow B.J."/>
            <person name="de Hoog S."/>
            <person name="Vicente V.A."/>
            <person name="Weiss V.A."/>
            <person name="de Vries M."/>
            <person name="Cruz L.M."/>
            <person name="Souza E.M."/>
        </authorList>
    </citation>
    <scope>NUCLEOTIDE SEQUENCE [LARGE SCALE GENOMIC DNA]</scope>
    <source>
        <strain evidence="12 13">CBS 131958</strain>
    </source>
</reference>
<evidence type="ECO:0000256" key="4">
    <source>
        <dbReference type="ARBA" id="ARBA00022801"/>
    </source>
</evidence>